<keyword evidence="2" id="KW-1185">Reference proteome</keyword>
<dbReference type="AlphaFoldDB" id="A0A9X7W1H6"/>
<sequence length="375" mass="43323">MRLNIYIDESGNTGDIHVATEADFDFSGQLCFVLAGGGIGDDDRSEIELFVQELKRKYHIQSSELKSSKLYNTKPNLVAELFDYLWLKEYPVFVEINDKKYFLCMQINNLICRSLLEMPPTDITLNVIQRAADYLYDVLPTRVFALYSKACREREQQSFDDFVSSLRTVLLLRTDEFGQVLLKVLEETLDEYAGEEWETIESLLPEPDLSTKGQTLSALPNIPALANIMTRVEQYRKDIGITETTFVHDEQAYFFHILQDNMRALEENDFSAFNRSNRLNGLVHFHLDKLSLVEGKSIDEIGIQVADVVAGTMYRLWSEFIRNHRFPSKYQSSPGIRGLLRNYAVNRQAFGVNFVVSQRQFDGCLKVISKWNHRY</sequence>
<evidence type="ECO:0000313" key="1">
    <source>
        <dbReference type="EMBL" id="QSO48480.1"/>
    </source>
</evidence>
<reference evidence="1 2" key="1">
    <citation type="submission" date="2021-02" db="EMBL/GenBank/DDBJ databases">
        <title>Alicyclobacillus curvatus sp. nov. and Alicyclobacillus mengziensis sp. nov., two acidophilic bacteria isolated from acid mine drainage.</title>
        <authorList>
            <person name="Huang Y."/>
        </authorList>
    </citation>
    <scope>NUCLEOTIDE SEQUENCE [LARGE SCALE GENOMIC DNA]</scope>
    <source>
        <strain evidence="1 2">S30H14</strain>
    </source>
</reference>
<evidence type="ECO:0000313" key="2">
    <source>
        <dbReference type="Proteomes" id="UP000663505"/>
    </source>
</evidence>
<organism evidence="1 2">
    <name type="scientific">Alicyclobacillus mengziensis</name>
    <dbReference type="NCBI Taxonomy" id="2931921"/>
    <lineage>
        <taxon>Bacteria</taxon>
        <taxon>Bacillati</taxon>
        <taxon>Bacillota</taxon>
        <taxon>Bacilli</taxon>
        <taxon>Bacillales</taxon>
        <taxon>Alicyclobacillaceae</taxon>
        <taxon>Alicyclobacillus</taxon>
    </lineage>
</organism>
<name>A0A9X7W1H6_9BACL</name>
<proteinExistence type="predicted"/>
<protein>
    <submittedName>
        <fullName evidence="1">DUF3800 domain-containing protein</fullName>
    </submittedName>
</protein>
<gene>
    <name evidence="1" type="ORF">JZ786_05680</name>
</gene>
<accession>A0A9X7W1H6</accession>
<dbReference type="Pfam" id="PF12686">
    <property type="entry name" value="DUF3800"/>
    <property type="match status" value="1"/>
</dbReference>
<dbReference type="Proteomes" id="UP000663505">
    <property type="component" value="Chromosome"/>
</dbReference>
<dbReference type="EMBL" id="CP071182">
    <property type="protein sequence ID" value="QSO48480.1"/>
    <property type="molecule type" value="Genomic_DNA"/>
</dbReference>
<dbReference type="InterPro" id="IPR024524">
    <property type="entry name" value="DUF3800"/>
</dbReference>
<dbReference type="RefSeq" id="WP_206657815.1">
    <property type="nucleotide sequence ID" value="NZ_CP071182.1"/>
</dbReference>
<dbReference type="KEGG" id="afx:JZ786_05680"/>